<evidence type="ECO:0000256" key="1">
    <source>
        <dbReference type="ARBA" id="ARBA00023157"/>
    </source>
</evidence>
<dbReference type="OrthoDB" id="70874at2759"/>
<dbReference type="KEGG" id="hazt:108664642"/>
<feature type="compositionally biased region" description="Polar residues" evidence="3">
    <location>
        <begin position="2110"/>
        <end position="2232"/>
    </location>
</feature>
<feature type="region of interest" description="Disordered" evidence="3">
    <location>
        <begin position="1495"/>
        <end position="1519"/>
    </location>
</feature>
<keyword evidence="1" id="KW-1015">Disulfide bond</keyword>
<keyword evidence="5" id="KW-1185">Reference proteome</keyword>
<gene>
    <name evidence="6" type="primary">LOC108664642</name>
</gene>
<dbReference type="InterPro" id="IPR000859">
    <property type="entry name" value="CUB_dom"/>
</dbReference>
<comment type="caution">
    <text evidence="2">Lacks conserved residue(s) required for the propagation of feature annotation.</text>
</comment>
<feature type="region of interest" description="Disordered" evidence="3">
    <location>
        <begin position="742"/>
        <end position="764"/>
    </location>
</feature>
<evidence type="ECO:0000313" key="6">
    <source>
        <dbReference type="RefSeq" id="XP_047735862.1"/>
    </source>
</evidence>
<dbReference type="RefSeq" id="XP_047735862.1">
    <property type="nucleotide sequence ID" value="XM_047879906.1"/>
</dbReference>
<accession>A0A979FGY1</accession>
<evidence type="ECO:0000313" key="5">
    <source>
        <dbReference type="Proteomes" id="UP000694843"/>
    </source>
</evidence>
<feature type="region of interest" description="Disordered" evidence="3">
    <location>
        <begin position="1312"/>
        <end position="1334"/>
    </location>
</feature>
<dbReference type="PROSITE" id="PS01180">
    <property type="entry name" value="CUB"/>
    <property type="match status" value="1"/>
</dbReference>
<feature type="non-terminal residue" evidence="6">
    <location>
        <position position="2289"/>
    </location>
</feature>
<evidence type="ECO:0000259" key="4">
    <source>
        <dbReference type="PROSITE" id="PS01180"/>
    </source>
</evidence>
<feature type="compositionally biased region" description="Polar residues" evidence="3">
    <location>
        <begin position="1508"/>
        <end position="1519"/>
    </location>
</feature>
<protein>
    <submittedName>
        <fullName evidence="6">Uncharacterized protein LOC108664642</fullName>
    </submittedName>
</protein>
<dbReference type="Proteomes" id="UP000694843">
    <property type="component" value="Unplaced"/>
</dbReference>
<dbReference type="GeneID" id="108664642"/>
<feature type="region of interest" description="Disordered" evidence="3">
    <location>
        <begin position="2027"/>
        <end position="2097"/>
    </location>
</feature>
<name>A0A979FGY1_HYAAZ</name>
<feature type="region of interest" description="Disordered" evidence="3">
    <location>
        <begin position="1137"/>
        <end position="1163"/>
    </location>
</feature>
<evidence type="ECO:0000256" key="3">
    <source>
        <dbReference type="SAM" id="MobiDB-lite"/>
    </source>
</evidence>
<feature type="domain" description="CUB" evidence="4">
    <location>
        <begin position="38"/>
        <end position="114"/>
    </location>
</feature>
<feature type="region of interest" description="Disordered" evidence="3">
    <location>
        <begin position="1577"/>
        <end position="1614"/>
    </location>
</feature>
<feature type="compositionally biased region" description="Polar residues" evidence="3">
    <location>
        <begin position="750"/>
        <end position="762"/>
    </location>
</feature>
<feature type="region of interest" description="Disordered" evidence="3">
    <location>
        <begin position="2110"/>
        <end position="2254"/>
    </location>
</feature>
<feature type="compositionally biased region" description="Polar residues" evidence="3">
    <location>
        <begin position="1581"/>
        <end position="1590"/>
    </location>
</feature>
<feature type="region of interest" description="Disordered" evidence="3">
    <location>
        <begin position="1639"/>
        <end position="1658"/>
    </location>
</feature>
<sequence length="2289" mass="244439">MVSQRQRIAILTEAVNIMGEYVHMAKALQDNRIAIELCGSRLSAPVGVWRSARYPEPHGAPGLCNVTVAPFRDAEFIRLDFVDVTLGAPRDEVCGEGGLTIYDQTGGSGGAICGALTNYSTVVRVLPSPLGWPVGEVRLVMNILNAHSKYDIKITQILRSQLSLSQGGLPDIGSFQQSPNLELDLSNDHSGPAALVQNATHAVEAAGSYNTQVWNLSNAPDEIRIFRASPVMTMDEQGNKLFSSSFLNLGIPVQSASRIGGQEDDLPQSLPEEQEYLMKKPFGEEFNENESIKLKNESSTNSGHEPHDEEVLPMNNFHDKRKSPSIGEAKAKQIVRDSSGNQLFASNYFSLSPADTSAIRSTATDQHGAENFETQATFPSRESIEYFPDDNRTSALVEALEDFSKDQGTSMLLNGSEDSKENQVAINSTDASDDFTKDQTIFVLVKLPTHITEYQNTTSYTVAFDNRLPHSTIDPPNDEISYLKVPLSSASEMMPIETDTKNYTDEDHMNHDIFSPTNIKSEFQLVYHDNTEADDAVALSGETKPSMSLERKHSLQYFTLDRVALAHPPYNPDGTELSHPLNNHNGTELVESPYNPHRVEPVHQPYNPDGAETVDQPYNPYRVELIDPPYHPDGTEIVYTQNLRQAAAVGSQQGISSQTQAALNALARMKIVQMLRTLHEEKAKNINTDGNEAIDDTQVMGDKEDVDIDNQASNVSDEGADESNPALYVTKIGNKLYFLRRKSESHQEPKSPTNVKSATGSKDLSLDEKRRKIYAQLAERIIHEEKQVIPPNRNMESSTLLRLNTGSALSDLAARNQMQENKKIELLDKLKMLFERSHDSSIMQHHNIGTQKPRASSGRSLGERKNDKFMEYFLQHLREAFLESLLTSSLVPETSASGASLWSMSENIMTKQALPTRNRSLHVRRPGASALLGLTRLNELMLHNSDAMHQPSMPHPSDGLNDSFQSTADASTVEPLNSVNNVSTDEVTADEVPPDEVSPDEVSADEIFANEVSAVEIPAVDDELGMDVRKEPDSSNIQVPQNTPDVSHSINQLVDAIILQWVESELDSINLDAQQTHTNSNSSTASEVNRDLRNMTQSLTDLSAAHLLKSLILSQNEINPEDNSDLKMNTFLYRTTTTPGTSPEEEAMSPSGPNPLGALPEQATAPPKNLEVLKVLQENLQNAINEHILRTMLQEQLQNILVERQTQPNDSTNIKQPALMTDERNDSLIGALQDDSPSFIIADNDTDYSFLYDALSVQEESTKGYQTVDFDFPRPEIANKTSSLKGTALTDDYDFPDYHPSQVLPDVYQYSDFPQSSLADPRPPSLENDQNSNKNRIPSNALAVLLQFAGLKQSLALNTTESASETSSISLDKTRLSDVAPANSKVVLQLIVTGQSQVIPSGLDDSELVDPPRSSFLLVNFPHHRVVNITTAEQIDRNITIISGKFNDSLMSPSSNGDDLSPPFTISVAPQFESSAHIYKVGIIDNSALLVHRSDNGTGDPPVGGTGESTFSALNGSANDNLAQNDVEQEGGVPVTDSPHRAPSARFPTLNMGVINYSMDNSLNDLSPAATTSIRPDFDLNSLSGNGSSDHSNDESSRINGEYHGSNDENHGIDGAATAEMSEREVTPINLTHTMNEDESTVGDVDAGGTVGDKDVDGGTVGGIDSVVMDVVSMGNASSEIRVTGDFSYLDTGISSVSNTGETPVMGMRGGEPLPGGVPAINTVGGEPLPGGAPTIQAVGGEPLPGGAPTIQAVGGEPLPGGAPTIQTVGGEPLPGGVPAIHTVGGEPLPGGAPAIQAVGGEPLPGGALTIQAAGGEPLPGGALTIQAAGGEPLPGGAPTIQTVGGVTRIAGSSVSATADGAPKFVLSKFIPGISLSGGLSLGLFDGLFAANLNFHTINEVTTGNPSSIRNDDLSEQTLNLENEIQEESGTFSISSSDPSLRNFSAVETMTNDTISGSFLDGTNSILFDAGQNVSTVGSDIQSFDLFNIVQQLTSIANVTFSPETFLPTAGSQALINLNSGSQISANRSSVSETSAKLNSGSGAPANQNSVSEVPANQNSDSAAPANQNSSVSETSAKLNSGSGAPANQNSVSEATENQNSIFEALANQNSDSKAPSNQNSVFDAPANQNSVSEAPANQNSYSAAPANQNSVSEATENQNSVFEAPTNQNSVSEAPENRNSVSKAPENQNSVSEAPENQNSGFEASANHHSGSQASANQTSGSSGAPSSNVPTLPRNIPPPRVTATVPPPPPHGASYSGSLLTLTYAGLRTCGATLLSPTHSLTAASCA</sequence>
<proteinExistence type="predicted"/>
<reference evidence="6" key="1">
    <citation type="submission" date="2025-08" db="UniProtKB">
        <authorList>
            <consortium name="RefSeq"/>
        </authorList>
    </citation>
    <scope>IDENTIFICATION</scope>
</reference>
<feature type="compositionally biased region" description="Pro residues" evidence="3">
    <location>
        <begin position="2237"/>
        <end position="2253"/>
    </location>
</feature>
<evidence type="ECO:0000256" key="2">
    <source>
        <dbReference type="PROSITE-ProRule" id="PRU00059"/>
    </source>
</evidence>
<organism evidence="5 6">
    <name type="scientific">Hyalella azteca</name>
    <name type="common">Amphipod</name>
    <dbReference type="NCBI Taxonomy" id="294128"/>
    <lineage>
        <taxon>Eukaryota</taxon>
        <taxon>Metazoa</taxon>
        <taxon>Ecdysozoa</taxon>
        <taxon>Arthropoda</taxon>
        <taxon>Crustacea</taxon>
        <taxon>Multicrustacea</taxon>
        <taxon>Malacostraca</taxon>
        <taxon>Eumalacostraca</taxon>
        <taxon>Peracarida</taxon>
        <taxon>Amphipoda</taxon>
        <taxon>Senticaudata</taxon>
        <taxon>Talitrida</taxon>
        <taxon>Talitroidea</taxon>
        <taxon>Hyalellidae</taxon>
        <taxon>Hyalella</taxon>
    </lineage>
</organism>
<feature type="region of interest" description="Disordered" evidence="3">
    <location>
        <begin position="295"/>
        <end position="334"/>
    </location>
</feature>